<dbReference type="EMBL" id="QRZA01000044">
    <property type="protein sequence ID" value="RGV30929.1"/>
    <property type="molecule type" value="Genomic_DNA"/>
</dbReference>
<feature type="transmembrane region" description="Helical" evidence="1">
    <location>
        <begin position="21"/>
        <end position="42"/>
    </location>
</feature>
<protein>
    <submittedName>
        <fullName evidence="2">Uncharacterized protein</fullName>
    </submittedName>
</protein>
<dbReference type="RefSeq" id="WP_118261534.1">
    <property type="nucleotide sequence ID" value="NZ_CANPJS010000046.1"/>
</dbReference>
<feature type="transmembrane region" description="Helical" evidence="1">
    <location>
        <begin position="62"/>
        <end position="82"/>
    </location>
</feature>
<reference evidence="2 3" key="1">
    <citation type="submission" date="2018-08" db="EMBL/GenBank/DDBJ databases">
        <title>A genome reference for cultivated species of the human gut microbiota.</title>
        <authorList>
            <person name="Zou Y."/>
            <person name="Xue W."/>
            <person name="Luo G."/>
        </authorList>
    </citation>
    <scope>NUCLEOTIDE SEQUENCE [LARGE SCALE GENOMIC DNA]</scope>
    <source>
        <strain evidence="2 3">AF14-49</strain>
    </source>
</reference>
<feature type="transmembrane region" description="Helical" evidence="1">
    <location>
        <begin position="218"/>
        <end position="243"/>
    </location>
</feature>
<evidence type="ECO:0000256" key="1">
    <source>
        <dbReference type="SAM" id="Phobius"/>
    </source>
</evidence>
<feature type="transmembrane region" description="Helical" evidence="1">
    <location>
        <begin position="172"/>
        <end position="198"/>
    </location>
</feature>
<keyword evidence="1" id="KW-0472">Membrane</keyword>
<gene>
    <name evidence="2" type="ORF">DWW18_19450</name>
</gene>
<proteinExistence type="predicted"/>
<sequence length="1118" mass="129480">MNINTVKLVALQEMKQIRRNWLFIFFVFLVMTGMLFLQIILQTSHVMYNLRALPCSIPYLNALLYNFLQCLFVIFVSGDLVQREVRKDTIAAIQTRAYENKEYLFGKVIGIVSSFFCLNIIAAFAAFVFQMITKQTSFTFFPYIFYLFTLTFPTLLFITGLSLLVHGVVKSMFLAITCLLGYCILDVCFLTGIFQGMFDMFALKIPNAFSQVTGHVGMFPYLLQRLAFALVGIALVLFAVGYMKRIPGNTRAPRQAFWGGCFILLLGWVSGVLYYNDYLQDQRIRRVYVELYEKTRDKYLGLNIISQRIEYRQEGERMKVRDSLLVENSSEDRINEFILYLNPGLMITGLTWDNRNIPYQREGQVCRVELPVGKGEQICLVMEYEGRIDDKICYLDIDNDVYYDAFWGNCLMGYGRHNALLEKDFTLLTPECLWYPVSFPPVSPGKSNMVNRMFTDYHLTVIAAPGYTAISQGEAFRKGDSILFENDHALSGISLCMGKYKSRSIALDSMKLDVYYFDEQSMLLQECDGDAEAVNKGIQAAWDQNVSAQFIKYPFRRMKIVEVPVAFCSYLREWKEGSEFVQPGIIFRPENQCDKVFVSPLKEFVATIKKWDKEHTEAELTEKQLAMTWAMDFGTRTNNMPLHVVIKSLFSKMSVMEDKRNLFSIVPMFADFMGCVVSDKYPHVDRVIQSVFEVEPFELRMEYYGQEMEKERKAERSLTCNSLREILESGDDMLEVDPILQVKGRYLKKKLYSVVPPDNLQKFMECFKLEHMFERIPFSSFAEEIKVKLGVDLEDMVRELYDSRGIPCFYVKDIEQHKTKEGYVLSFDIWNASRNEGVISLFTAMKKDYMQFREFKSITVEAGTCKHWEVVLPDWVDAAGISTNMAMNLPNMYLQYFKEEPEEVEIMSGEWMLDSFSFLPLVGEIIVDNEDAGFRTIETKSRGLLKRDVGKDREYLHMVYMSMEDFPEWKSSVSPEAYGNPYRSYHFKKAGKEKSYVEWSACLPETGEYEVFIHHLSLNLRLQFNQELFSYYYTLEQGDFKADIRIDFNGSGDRKVIVTDNLGRENESVYGTENRNAPMWVSIGVFTFKDGEAKITLSNQGAFPGQLIFADAAKWIKR</sequence>
<name>A0A412WUJ6_9BACT</name>
<feature type="transmembrane region" description="Helical" evidence="1">
    <location>
        <begin position="144"/>
        <end position="165"/>
    </location>
</feature>
<feature type="transmembrane region" description="Helical" evidence="1">
    <location>
        <begin position="103"/>
        <end position="132"/>
    </location>
</feature>
<dbReference type="Proteomes" id="UP000283589">
    <property type="component" value="Unassembled WGS sequence"/>
</dbReference>
<evidence type="ECO:0000313" key="3">
    <source>
        <dbReference type="Proteomes" id="UP000283589"/>
    </source>
</evidence>
<keyword evidence="1" id="KW-1133">Transmembrane helix</keyword>
<evidence type="ECO:0000313" key="2">
    <source>
        <dbReference type="EMBL" id="RGV30929.1"/>
    </source>
</evidence>
<accession>A0A412WUJ6</accession>
<comment type="caution">
    <text evidence="2">The sequence shown here is derived from an EMBL/GenBank/DDBJ whole genome shotgun (WGS) entry which is preliminary data.</text>
</comment>
<keyword evidence="1" id="KW-0812">Transmembrane</keyword>
<organism evidence="2 3">
    <name type="scientific">Butyricimonas virosa</name>
    <dbReference type="NCBI Taxonomy" id="544645"/>
    <lineage>
        <taxon>Bacteria</taxon>
        <taxon>Pseudomonadati</taxon>
        <taxon>Bacteroidota</taxon>
        <taxon>Bacteroidia</taxon>
        <taxon>Bacteroidales</taxon>
        <taxon>Odoribacteraceae</taxon>
        <taxon>Butyricimonas</taxon>
    </lineage>
</organism>
<feature type="transmembrane region" description="Helical" evidence="1">
    <location>
        <begin position="255"/>
        <end position="275"/>
    </location>
</feature>
<dbReference type="AlphaFoldDB" id="A0A412WUJ6"/>